<dbReference type="EMBL" id="JARKIB010000163">
    <property type="protein sequence ID" value="KAJ7729759.1"/>
    <property type="molecule type" value="Genomic_DNA"/>
</dbReference>
<gene>
    <name evidence="3" type="ORF">B0H16DRAFT_1775603</name>
</gene>
<comment type="caution">
    <text evidence="3">The sequence shown here is derived from an EMBL/GenBank/DDBJ whole genome shotgun (WGS) entry which is preliminary data.</text>
</comment>
<dbReference type="AlphaFoldDB" id="A0AAD7HWA6"/>
<dbReference type="Proteomes" id="UP001215598">
    <property type="component" value="Unassembled WGS sequence"/>
</dbReference>
<accession>A0AAD7HWA6</accession>
<name>A0AAD7HWA6_9AGAR</name>
<evidence type="ECO:0000313" key="3">
    <source>
        <dbReference type="EMBL" id="KAJ7729759.1"/>
    </source>
</evidence>
<feature type="chain" id="PRO_5042053509" description="Secreted protein" evidence="2">
    <location>
        <begin position="22"/>
        <end position="148"/>
    </location>
</feature>
<protein>
    <recommendedName>
        <fullName evidence="5">Secreted protein</fullName>
    </recommendedName>
</protein>
<evidence type="ECO:0000313" key="4">
    <source>
        <dbReference type="Proteomes" id="UP001215598"/>
    </source>
</evidence>
<evidence type="ECO:0000256" key="1">
    <source>
        <dbReference type="SAM" id="MobiDB-lite"/>
    </source>
</evidence>
<organism evidence="3 4">
    <name type="scientific">Mycena metata</name>
    <dbReference type="NCBI Taxonomy" id="1033252"/>
    <lineage>
        <taxon>Eukaryota</taxon>
        <taxon>Fungi</taxon>
        <taxon>Dikarya</taxon>
        <taxon>Basidiomycota</taxon>
        <taxon>Agaricomycotina</taxon>
        <taxon>Agaricomycetes</taxon>
        <taxon>Agaricomycetidae</taxon>
        <taxon>Agaricales</taxon>
        <taxon>Marasmiineae</taxon>
        <taxon>Mycenaceae</taxon>
        <taxon>Mycena</taxon>
    </lineage>
</organism>
<evidence type="ECO:0000256" key="2">
    <source>
        <dbReference type="SAM" id="SignalP"/>
    </source>
</evidence>
<feature type="signal peptide" evidence="2">
    <location>
        <begin position="1"/>
        <end position="21"/>
    </location>
</feature>
<keyword evidence="2" id="KW-0732">Signal</keyword>
<sequence length="148" mass="16543">MPAFPLLCSAGKSLLLLLSFGDRHSNKVVTKRAYLKPRTLPHHSSAAFSVIVSKRQFWSSLSDQASWGARGGGEGVDSQKHAFNPKRVRARENNPELQPTPRLHLIVIRVQFGSSKIRNRECFALAPAPELRVTGLRGRRPRKQSRPV</sequence>
<proteinExistence type="predicted"/>
<keyword evidence="4" id="KW-1185">Reference proteome</keyword>
<evidence type="ECO:0008006" key="5">
    <source>
        <dbReference type="Google" id="ProtNLM"/>
    </source>
</evidence>
<feature type="region of interest" description="Disordered" evidence="1">
    <location>
        <begin position="66"/>
        <end position="96"/>
    </location>
</feature>
<reference evidence="3" key="1">
    <citation type="submission" date="2023-03" db="EMBL/GenBank/DDBJ databases">
        <title>Massive genome expansion in bonnet fungi (Mycena s.s.) driven by repeated elements and novel gene families across ecological guilds.</title>
        <authorList>
            <consortium name="Lawrence Berkeley National Laboratory"/>
            <person name="Harder C.B."/>
            <person name="Miyauchi S."/>
            <person name="Viragh M."/>
            <person name="Kuo A."/>
            <person name="Thoen E."/>
            <person name="Andreopoulos B."/>
            <person name="Lu D."/>
            <person name="Skrede I."/>
            <person name="Drula E."/>
            <person name="Henrissat B."/>
            <person name="Morin E."/>
            <person name="Kohler A."/>
            <person name="Barry K."/>
            <person name="LaButti K."/>
            <person name="Morin E."/>
            <person name="Salamov A."/>
            <person name="Lipzen A."/>
            <person name="Mereny Z."/>
            <person name="Hegedus B."/>
            <person name="Baldrian P."/>
            <person name="Stursova M."/>
            <person name="Weitz H."/>
            <person name="Taylor A."/>
            <person name="Grigoriev I.V."/>
            <person name="Nagy L.G."/>
            <person name="Martin F."/>
            <person name="Kauserud H."/>
        </authorList>
    </citation>
    <scope>NUCLEOTIDE SEQUENCE</scope>
    <source>
        <strain evidence="3">CBHHK182m</strain>
    </source>
</reference>